<keyword evidence="4" id="KW-1185">Reference proteome</keyword>
<dbReference type="RefSeq" id="WP_255903912.1">
    <property type="nucleotide sequence ID" value="NZ_JAFMZO010000003.1"/>
</dbReference>
<protein>
    <submittedName>
        <fullName evidence="3">Type IX secretion system outer membrane channel protein PorV</fullName>
    </submittedName>
</protein>
<reference evidence="4" key="1">
    <citation type="journal article" date="2019" name="Int. J. Syst. Evol. Microbiol.">
        <title>The Global Catalogue of Microorganisms (GCM) 10K type strain sequencing project: providing services to taxonomists for standard genome sequencing and annotation.</title>
        <authorList>
            <consortium name="The Broad Institute Genomics Platform"/>
            <consortium name="The Broad Institute Genome Sequencing Center for Infectious Disease"/>
            <person name="Wu L."/>
            <person name="Ma J."/>
        </authorList>
    </citation>
    <scope>NUCLEOTIDE SEQUENCE [LARGE SCALE GENOMIC DNA]</scope>
    <source>
        <strain evidence="4">KCTC 42217</strain>
    </source>
</reference>
<dbReference type="InterPro" id="IPR047799">
    <property type="entry name" value="T9SS_OM_PorV"/>
</dbReference>
<evidence type="ECO:0000259" key="2">
    <source>
        <dbReference type="Pfam" id="PF19572"/>
    </source>
</evidence>
<dbReference type="Pfam" id="PF19572">
    <property type="entry name" value="PorV"/>
    <property type="match status" value="1"/>
</dbReference>
<evidence type="ECO:0000313" key="4">
    <source>
        <dbReference type="Proteomes" id="UP001597387"/>
    </source>
</evidence>
<evidence type="ECO:0000313" key="3">
    <source>
        <dbReference type="EMBL" id="MFD2162289.1"/>
    </source>
</evidence>
<organism evidence="3 4">
    <name type="scientific">Paradesertivirga mongoliensis</name>
    <dbReference type="NCBI Taxonomy" id="2100740"/>
    <lineage>
        <taxon>Bacteria</taxon>
        <taxon>Pseudomonadati</taxon>
        <taxon>Bacteroidota</taxon>
        <taxon>Sphingobacteriia</taxon>
        <taxon>Sphingobacteriales</taxon>
        <taxon>Sphingobacteriaceae</taxon>
        <taxon>Paradesertivirga</taxon>
    </lineage>
</organism>
<feature type="chain" id="PRO_5046912583" evidence="1">
    <location>
        <begin position="24"/>
        <end position="394"/>
    </location>
</feature>
<comment type="caution">
    <text evidence="3">The sequence shown here is derived from an EMBL/GenBank/DDBJ whole genome shotgun (WGS) entry which is preliminary data.</text>
</comment>
<gene>
    <name evidence="3" type="primary">porV</name>
    <name evidence="3" type="ORF">ACFSJU_07780</name>
</gene>
<keyword evidence="1" id="KW-0732">Signal</keyword>
<sequence>MKRLTFKLTITLFAFSVSSTLYAQSDNKINVVTSAAPFLRIAPDARAGGMGEVGIATSPDASSAFWNLAKTSFNTRPIGASLTYTPWLKKLGLNDVYLTSATGYKKLDDKQAVAATFKYFSLGNIQLVNENGQDIGATNPQEFSIDVGYTRKLSEKVGLGVAMRYINSSLAKGDASNTGTSYKSGSAVAGDISFFYSGLTQSSEGWSFGATLTNLGTKINYTSDKTRDEYIPANLGLGTSYSKALDENSKLSFGLDLNKLLVPTPPVGDAQGNPPTAEQIADYRDKGIVGSWFSSFGDAPGGGKEELRELQISTGAEYWYKEQFALRAGYFFEDKTKGNRRYFTLGAGLKYNDFGLNFSYVVPTENSNNQNPLSNAIRFGILFNFDGKPKTSDK</sequence>
<dbReference type="NCBIfam" id="NF033710">
    <property type="entry name" value="T9SS_OM_PorV"/>
    <property type="match status" value="1"/>
</dbReference>
<dbReference type="NCBIfam" id="NF033709">
    <property type="entry name" value="PorV_fam"/>
    <property type="match status" value="1"/>
</dbReference>
<name>A0ABW4ZJS1_9SPHI</name>
<accession>A0ABW4ZJS1</accession>
<proteinExistence type="predicted"/>
<dbReference type="InterPro" id="IPR045741">
    <property type="entry name" value="PorV"/>
</dbReference>
<dbReference type="Gene3D" id="2.40.160.60">
    <property type="entry name" value="Outer membrane protein transport protein (OMPP1/FadL/TodX)"/>
    <property type="match status" value="1"/>
</dbReference>
<dbReference type="EMBL" id="JBHUHZ010000001">
    <property type="protein sequence ID" value="MFD2162289.1"/>
    <property type="molecule type" value="Genomic_DNA"/>
</dbReference>
<feature type="signal peptide" evidence="1">
    <location>
        <begin position="1"/>
        <end position="23"/>
    </location>
</feature>
<evidence type="ECO:0000256" key="1">
    <source>
        <dbReference type="SAM" id="SignalP"/>
    </source>
</evidence>
<feature type="domain" description="Type IX secretion system protein PorV" evidence="2">
    <location>
        <begin position="27"/>
        <end position="266"/>
    </location>
</feature>
<dbReference type="Proteomes" id="UP001597387">
    <property type="component" value="Unassembled WGS sequence"/>
</dbReference>